<reference evidence="1 2" key="2">
    <citation type="journal article" date="2011" name="J. Bacteriol.">
        <title>Complete genome sequences for the anaerobic, extremely thermophilic plant biomass-degrading bacteria Caldicellulosiruptor hydrothermalis, Caldicellulosiruptor kristjanssonii, Caldicellulosiruptor kronotskyensis, Caldicellulosiruptor owensenis, and Caldicellulosiruptor lactoaceticus.</title>
        <authorList>
            <person name="Blumer-Schuette S.E."/>
            <person name="Ozdemir I."/>
            <person name="Mistry D."/>
            <person name="Lucas S."/>
            <person name="Lapidus A."/>
            <person name="Cheng J.F."/>
            <person name="Goodwin L.A."/>
            <person name="Pitluck S."/>
            <person name="Land M.L."/>
            <person name="Hauser L.J."/>
            <person name="Woyke T."/>
            <person name="Mikhailova N."/>
            <person name="Pati A."/>
            <person name="Kyrpides N.C."/>
            <person name="Ivanova N."/>
            <person name="Detter J.C."/>
            <person name="Walston-Davenport K."/>
            <person name="Han S."/>
            <person name="Adams M.W."/>
            <person name="Kelly R.M."/>
        </authorList>
    </citation>
    <scope>NUCLEOTIDE SEQUENCE [LARGE SCALE GENOMIC DNA]</scope>
    <source>
        <strain evidence="2">ATCC 700853 / DSM 12137 / I77R1B</strain>
    </source>
</reference>
<sequence length="45" mass="4664">MEIINSKLDTVEVGGELGCLIACVGGCLLQFEVLSALAIATMHLS</sequence>
<dbReference type="AlphaFoldDB" id="E4S710"/>
<dbReference type="HOGENOM" id="CLU_3197256_0_0_9"/>
<proteinExistence type="predicted"/>
<protein>
    <submittedName>
        <fullName evidence="1">Uncharacterized protein</fullName>
    </submittedName>
</protein>
<accession>E4S710</accession>
<dbReference type="STRING" id="632335.Calkr_0220"/>
<dbReference type="Proteomes" id="UP000009256">
    <property type="component" value="Chromosome"/>
</dbReference>
<name>E4S710_CALA7</name>
<keyword evidence="2" id="KW-1185">Reference proteome</keyword>
<evidence type="ECO:0000313" key="2">
    <source>
        <dbReference type="Proteomes" id="UP000009256"/>
    </source>
</evidence>
<gene>
    <name evidence="1" type="ordered locus">Calkr_0220</name>
</gene>
<dbReference type="EMBL" id="CP002326">
    <property type="protein sequence ID" value="ADQ39785.1"/>
    <property type="molecule type" value="Genomic_DNA"/>
</dbReference>
<evidence type="ECO:0000313" key="1">
    <source>
        <dbReference type="EMBL" id="ADQ39785.1"/>
    </source>
</evidence>
<dbReference type="KEGG" id="cki:Calkr_0220"/>
<organism evidence="1 2">
    <name type="scientific">Caldicellulosiruptor acetigenus (strain ATCC 700853 / DSM 12137 / I77R1B)</name>
    <name type="common">Caldicellulosiruptor kristjanssonii</name>
    <dbReference type="NCBI Taxonomy" id="632335"/>
    <lineage>
        <taxon>Bacteria</taxon>
        <taxon>Bacillati</taxon>
        <taxon>Bacillota</taxon>
        <taxon>Bacillota incertae sedis</taxon>
        <taxon>Caldicellulosiruptorales</taxon>
        <taxon>Caldicellulosiruptoraceae</taxon>
        <taxon>Caldicellulosiruptor</taxon>
    </lineage>
</organism>
<reference key="1">
    <citation type="submission" date="2010-11" db="EMBL/GenBank/DDBJ databases">
        <title>Complete sequence of chromosome of Caldicellulosiruptor kristjanssonii 177R1B.</title>
        <authorList>
            <consortium name="US DOE Joint Genome Institute"/>
            <person name="Lucas S."/>
            <person name="Copeland A."/>
            <person name="Lapidus A."/>
            <person name="Cheng J.-F."/>
            <person name="Bruce D."/>
            <person name="Goodwin L."/>
            <person name="Pitluck S."/>
            <person name="Davenport K."/>
            <person name="Detter J.C."/>
            <person name="Han C."/>
            <person name="Tapia R."/>
            <person name="Land M."/>
            <person name="Hauser L."/>
            <person name="Jeffries C."/>
            <person name="Kyrpides N."/>
            <person name="Ivanova N."/>
            <person name="Mikhailova N."/>
            <person name="Blumer-Schuette S.E."/>
            <person name="Kelly R.M."/>
            <person name="Woyke T."/>
        </authorList>
    </citation>
    <scope>NUCLEOTIDE SEQUENCE</scope>
    <source>
        <strain>177R1B</strain>
    </source>
</reference>